<proteinExistence type="predicted"/>
<sequence length="189" mass="21655">MHLRAAKRILRYIKGTIDYSVKFEKCPSFKLLGFSDSDWVGPGSRSQAAKTYFSSGAFVTAIKNATHLVKGYWDRSLQPSLAWKVAREKKTILLSSIFNLPEKESTIILVDNQVVIAILNNSVFHKKTKHFNIKFYFLREVQQKGEMTLVYCKSENQLADLFTKPLPINKFELLRQNIGVCSIQSKEEC</sequence>
<evidence type="ECO:0000313" key="1">
    <source>
        <dbReference type="EMBL" id="KAH0769067.1"/>
    </source>
</evidence>
<evidence type="ECO:0008006" key="3">
    <source>
        <dbReference type="Google" id="ProtNLM"/>
    </source>
</evidence>
<organism evidence="1 2">
    <name type="scientific">Solanum tuberosum</name>
    <name type="common">Potato</name>
    <dbReference type="NCBI Taxonomy" id="4113"/>
    <lineage>
        <taxon>Eukaryota</taxon>
        <taxon>Viridiplantae</taxon>
        <taxon>Streptophyta</taxon>
        <taxon>Embryophyta</taxon>
        <taxon>Tracheophyta</taxon>
        <taxon>Spermatophyta</taxon>
        <taxon>Magnoliopsida</taxon>
        <taxon>eudicotyledons</taxon>
        <taxon>Gunneridae</taxon>
        <taxon>Pentapetalae</taxon>
        <taxon>asterids</taxon>
        <taxon>lamiids</taxon>
        <taxon>Solanales</taxon>
        <taxon>Solanaceae</taxon>
        <taxon>Solanoideae</taxon>
        <taxon>Solaneae</taxon>
        <taxon>Solanum</taxon>
    </lineage>
</organism>
<keyword evidence="2" id="KW-1185">Reference proteome</keyword>
<dbReference type="Proteomes" id="UP000826656">
    <property type="component" value="Unassembled WGS sequence"/>
</dbReference>
<name>A0ABQ7VNI9_SOLTU</name>
<reference evidence="1 2" key="1">
    <citation type="journal article" date="2021" name="bioRxiv">
        <title>Chromosome-scale and haplotype-resolved genome assembly of a tetraploid potato cultivar.</title>
        <authorList>
            <person name="Sun H."/>
            <person name="Jiao W.-B."/>
            <person name="Krause K."/>
            <person name="Campoy J.A."/>
            <person name="Goel M."/>
            <person name="Folz-Donahue K."/>
            <person name="Kukat C."/>
            <person name="Huettel B."/>
            <person name="Schneeberger K."/>
        </authorList>
    </citation>
    <scope>NUCLEOTIDE SEQUENCE [LARGE SCALE GENOMIC DNA]</scope>
    <source>
        <strain evidence="1">SolTubOtavaFocal</strain>
        <tissue evidence="1">Leaves</tissue>
    </source>
</reference>
<comment type="caution">
    <text evidence="1">The sequence shown here is derived from an EMBL/GenBank/DDBJ whole genome shotgun (WGS) entry which is preliminary data.</text>
</comment>
<accession>A0ABQ7VNI9</accession>
<dbReference type="CDD" id="cd09272">
    <property type="entry name" value="RNase_HI_RT_Ty1"/>
    <property type="match status" value="1"/>
</dbReference>
<dbReference type="EMBL" id="JAIVGD010000011">
    <property type="protein sequence ID" value="KAH0769067.1"/>
    <property type="molecule type" value="Genomic_DNA"/>
</dbReference>
<dbReference type="PANTHER" id="PTHR11439:SF503">
    <property type="entry name" value="CYSTEINE-RICH RLK (RECEPTOR-LIKE PROTEIN KINASE) 8"/>
    <property type="match status" value="1"/>
</dbReference>
<dbReference type="PANTHER" id="PTHR11439">
    <property type="entry name" value="GAG-POL-RELATED RETROTRANSPOSON"/>
    <property type="match status" value="1"/>
</dbReference>
<gene>
    <name evidence="1" type="ORF">KY290_013048</name>
</gene>
<evidence type="ECO:0000313" key="2">
    <source>
        <dbReference type="Proteomes" id="UP000826656"/>
    </source>
</evidence>
<protein>
    <recommendedName>
        <fullName evidence="3">Copia protein</fullName>
    </recommendedName>
</protein>